<dbReference type="GO" id="GO:0005771">
    <property type="term" value="C:multivesicular body"/>
    <property type="evidence" value="ECO:0007669"/>
    <property type="project" value="TreeGrafter"/>
</dbReference>
<comment type="similarity">
    <text evidence="2">Belongs to the SNF7 family.</text>
</comment>
<evidence type="ECO:0000256" key="3">
    <source>
        <dbReference type="ARBA" id="ARBA00022753"/>
    </source>
</evidence>
<protein>
    <submittedName>
        <fullName evidence="6">Snf7-domain-containing protein</fullName>
    </submittedName>
</protein>
<evidence type="ECO:0000313" key="7">
    <source>
        <dbReference type="Proteomes" id="UP001153069"/>
    </source>
</evidence>
<name>A0A9N8H5M0_9STRA</name>
<proteinExistence type="inferred from homology"/>
<keyword evidence="4" id="KW-0175">Coiled coil</keyword>
<feature type="compositionally biased region" description="Polar residues" evidence="5">
    <location>
        <begin position="500"/>
        <end position="517"/>
    </location>
</feature>
<evidence type="ECO:0000256" key="5">
    <source>
        <dbReference type="SAM" id="MobiDB-lite"/>
    </source>
</evidence>
<keyword evidence="7" id="KW-1185">Reference proteome</keyword>
<evidence type="ECO:0000256" key="1">
    <source>
        <dbReference type="ARBA" id="ARBA00004177"/>
    </source>
</evidence>
<dbReference type="GO" id="GO:0009898">
    <property type="term" value="C:cytoplasmic side of plasma membrane"/>
    <property type="evidence" value="ECO:0007669"/>
    <property type="project" value="TreeGrafter"/>
</dbReference>
<dbReference type="Pfam" id="PF03357">
    <property type="entry name" value="Snf7"/>
    <property type="match status" value="1"/>
</dbReference>
<dbReference type="Gene3D" id="1.10.287.1060">
    <property type="entry name" value="ESAT-6-like"/>
    <property type="match status" value="1"/>
</dbReference>
<dbReference type="GO" id="GO:0006900">
    <property type="term" value="P:vesicle budding from membrane"/>
    <property type="evidence" value="ECO:0007669"/>
    <property type="project" value="TreeGrafter"/>
</dbReference>
<dbReference type="PANTHER" id="PTHR22761">
    <property type="entry name" value="CHARGED MULTIVESICULAR BODY PROTEIN"/>
    <property type="match status" value="1"/>
</dbReference>
<feature type="region of interest" description="Disordered" evidence="5">
    <location>
        <begin position="500"/>
        <end position="520"/>
    </location>
</feature>
<comment type="caution">
    <text evidence="6">The sequence shown here is derived from an EMBL/GenBank/DDBJ whole genome shotgun (WGS) entry which is preliminary data.</text>
</comment>
<keyword evidence="3" id="KW-0967">Endosome</keyword>
<accession>A0A9N8H5M0</accession>
<evidence type="ECO:0000313" key="6">
    <source>
        <dbReference type="EMBL" id="CAB9501776.1"/>
    </source>
</evidence>
<dbReference type="Proteomes" id="UP001153069">
    <property type="component" value="Unassembled WGS sequence"/>
</dbReference>
<dbReference type="GO" id="GO:0000815">
    <property type="term" value="C:ESCRT III complex"/>
    <property type="evidence" value="ECO:0007669"/>
    <property type="project" value="TreeGrafter"/>
</dbReference>
<evidence type="ECO:0000256" key="2">
    <source>
        <dbReference type="ARBA" id="ARBA00006190"/>
    </source>
</evidence>
<evidence type="ECO:0000256" key="4">
    <source>
        <dbReference type="SAM" id="Coils"/>
    </source>
</evidence>
<reference evidence="6" key="1">
    <citation type="submission" date="2020-06" db="EMBL/GenBank/DDBJ databases">
        <authorList>
            <consortium name="Plant Systems Biology data submission"/>
        </authorList>
    </citation>
    <scope>NUCLEOTIDE SEQUENCE</scope>
    <source>
        <strain evidence="6">D6</strain>
    </source>
</reference>
<dbReference type="AlphaFoldDB" id="A0A9N8H5M0"/>
<comment type="subcellular location">
    <subcellularLocation>
        <location evidence="1">Endosome</location>
    </subcellularLocation>
</comment>
<gene>
    <name evidence="6" type="ORF">SEMRO_118_G057690.1</name>
</gene>
<feature type="coiled-coil region" evidence="4">
    <location>
        <begin position="305"/>
        <end position="332"/>
    </location>
</feature>
<organism evidence="6 7">
    <name type="scientific">Seminavis robusta</name>
    <dbReference type="NCBI Taxonomy" id="568900"/>
    <lineage>
        <taxon>Eukaryota</taxon>
        <taxon>Sar</taxon>
        <taxon>Stramenopiles</taxon>
        <taxon>Ochrophyta</taxon>
        <taxon>Bacillariophyta</taxon>
        <taxon>Bacillariophyceae</taxon>
        <taxon>Bacillariophycidae</taxon>
        <taxon>Naviculales</taxon>
        <taxon>Naviculaceae</taxon>
        <taxon>Seminavis</taxon>
    </lineage>
</organism>
<dbReference type="EMBL" id="CAICTM010000117">
    <property type="protein sequence ID" value="CAB9501776.1"/>
    <property type="molecule type" value="Genomic_DNA"/>
</dbReference>
<dbReference type="GO" id="GO:0032511">
    <property type="term" value="P:late endosome to vacuole transport via multivesicular body sorting pathway"/>
    <property type="evidence" value="ECO:0007669"/>
    <property type="project" value="TreeGrafter"/>
</dbReference>
<dbReference type="PANTHER" id="PTHR22761:SF10">
    <property type="entry name" value="GH13992P"/>
    <property type="match status" value="1"/>
</dbReference>
<dbReference type="OrthoDB" id="198609at2759"/>
<dbReference type="InterPro" id="IPR005024">
    <property type="entry name" value="Snf7_fam"/>
</dbReference>
<sequence>MATVQETLEQINSSLHSAGGHYRGYSCKTVSWDDVQRGTTGNSLSCWGSNITDTRLWAKDGRLMFTVRSDNWNERLGKVSADEVAVVAGSDETLRPLTLKEVLRDLATFGFSPDLPEKGLYDKALDQKISIRFQTTFLPVDDHPTASIEFAPEAYNYNTRSDAQPRNLILLCTTQGLAIQQDGAGAKKLFHHSKLPNGRIGRYWLEAERSRHIVGGAQKETQEERIDALKRGKATASVIGVRGMKTRFNALMTIQVPLLQETTEVRTLAKEPSCKVKQSSAAGWTWWQRWMGAATKNNNPKLIPQQGAASTIENLQTAIKKQENREAHVLKKIDQVGAEAKTKMAQGDKKGALFAMKRKKMYQHEFDKIQNTRMTLETQLINFQSATQNKATFDAMKSGSTTMKKIRCEVGLEKVDGIMDEMKEEMELKHEVNLAMPDPLLADEDELLAELEGLETAVLEAESTSPTSPIQTMTVKLPALEAAEKDELAALEAELAGLGTTNGDIEPTTPGSGSCSNLPKAKIGSSHAARVSKGSLVDTKAEDSVLSIDKPRRHPQEHITVTVVMYYVCSGGVPSAKDVKAAVDDLEDLYHSVQASGRLLDDTFDFMKAELDVKDMNGINEKLFSQPPLSPAPLHWDTFPSSH</sequence>